<evidence type="ECO:0000313" key="1">
    <source>
        <dbReference type="EMBL" id="RED15680.1"/>
    </source>
</evidence>
<dbReference type="AlphaFoldDB" id="A0A3D9FCY8"/>
<comment type="caution">
    <text evidence="1">The sequence shown here is derived from an EMBL/GenBank/DDBJ whole genome shotgun (WGS) entry which is preliminary data.</text>
</comment>
<organism evidence="1 2">
    <name type="scientific">Parasphingopyxis lamellibrachiae</name>
    <dbReference type="NCBI Taxonomy" id="680125"/>
    <lineage>
        <taxon>Bacteria</taxon>
        <taxon>Pseudomonadati</taxon>
        <taxon>Pseudomonadota</taxon>
        <taxon>Alphaproteobacteria</taxon>
        <taxon>Sphingomonadales</taxon>
        <taxon>Sphingomonadaceae</taxon>
        <taxon>Parasphingopyxis</taxon>
    </lineage>
</organism>
<dbReference type="RefSeq" id="WP_116235167.1">
    <property type="nucleotide sequence ID" value="NZ_QRDP01000004.1"/>
</dbReference>
<sequence length="79" mass="9023">MGATASNPDIEPFTDYATGKSYLRLHLDVEIPRDKFRDLIDLMDSDNFESAKDFVTRISPESSEYLDLFFGKSLLRKGD</sequence>
<evidence type="ECO:0000313" key="2">
    <source>
        <dbReference type="Proteomes" id="UP000256310"/>
    </source>
</evidence>
<keyword evidence="2" id="KW-1185">Reference proteome</keyword>
<dbReference type="EMBL" id="QRDP01000004">
    <property type="protein sequence ID" value="RED15680.1"/>
    <property type="molecule type" value="Genomic_DNA"/>
</dbReference>
<reference evidence="1 2" key="1">
    <citation type="submission" date="2018-07" db="EMBL/GenBank/DDBJ databases">
        <title>Genomic Encyclopedia of Type Strains, Phase IV (KMG-IV): sequencing the most valuable type-strain genomes for metagenomic binning, comparative biology and taxonomic classification.</title>
        <authorList>
            <person name="Goeker M."/>
        </authorList>
    </citation>
    <scope>NUCLEOTIDE SEQUENCE [LARGE SCALE GENOMIC DNA]</scope>
    <source>
        <strain evidence="1 2">DSM 26725</strain>
    </source>
</reference>
<gene>
    <name evidence="1" type="ORF">DFR46_0680</name>
</gene>
<name>A0A3D9FCY8_9SPHN</name>
<proteinExistence type="predicted"/>
<protein>
    <submittedName>
        <fullName evidence="1">Uncharacterized protein</fullName>
    </submittedName>
</protein>
<accession>A0A3D9FCY8</accession>
<dbReference type="Proteomes" id="UP000256310">
    <property type="component" value="Unassembled WGS sequence"/>
</dbReference>